<dbReference type="EMBL" id="LSMT01001219">
    <property type="protein sequence ID" value="PFX12715.1"/>
    <property type="molecule type" value="Genomic_DNA"/>
</dbReference>
<comment type="caution">
    <text evidence="3">The sequence shown here is derived from an EMBL/GenBank/DDBJ whole genome shotgun (WGS) entry which is preliminary data.</text>
</comment>
<keyword evidence="4" id="KW-1185">Reference proteome</keyword>
<evidence type="ECO:0000256" key="1">
    <source>
        <dbReference type="SAM" id="MobiDB-lite"/>
    </source>
</evidence>
<feature type="compositionally biased region" description="Acidic residues" evidence="1">
    <location>
        <begin position="170"/>
        <end position="195"/>
    </location>
</feature>
<dbReference type="Proteomes" id="UP000225706">
    <property type="component" value="Unassembled WGS sequence"/>
</dbReference>
<dbReference type="SUPFAM" id="SSF53098">
    <property type="entry name" value="Ribonuclease H-like"/>
    <property type="match status" value="1"/>
</dbReference>
<dbReference type="Pfam" id="PF25431">
    <property type="entry name" value="zf-C17orf113"/>
    <property type="match status" value="1"/>
</dbReference>
<feature type="compositionally biased region" description="Basic and acidic residues" evidence="1">
    <location>
        <begin position="291"/>
        <end position="300"/>
    </location>
</feature>
<evidence type="ECO:0000259" key="2">
    <source>
        <dbReference type="SMART" id="SM00597"/>
    </source>
</evidence>
<feature type="region of interest" description="Disordered" evidence="1">
    <location>
        <begin position="148"/>
        <end position="219"/>
    </location>
</feature>
<reference evidence="4" key="1">
    <citation type="journal article" date="2017" name="bioRxiv">
        <title>Comparative analysis of the genomes of Stylophora pistillata and Acropora digitifera provides evidence for extensive differences between species of corals.</title>
        <authorList>
            <person name="Voolstra C.R."/>
            <person name="Li Y."/>
            <person name="Liew Y.J."/>
            <person name="Baumgarten S."/>
            <person name="Zoccola D."/>
            <person name="Flot J.-F."/>
            <person name="Tambutte S."/>
            <person name="Allemand D."/>
            <person name="Aranda M."/>
        </authorList>
    </citation>
    <scope>NUCLEOTIDE SEQUENCE [LARGE SCALE GENOMIC DNA]</scope>
</reference>
<dbReference type="GO" id="GO:0046983">
    <property type="term" value="F:protein dimerization activity"/>
    <property type="evidence" value="ECO:0007669"/>
    <property type="project" value="InterPro"/>
</dbReference>
<evidence type="ECO:0000313" key="3">
    <source>
        <dbReference type="EMBL" id="PFX12715.1"/>
    </source>
</evidence>
<evidence type="ECO:0000313" key="4">
    <source>
        <dbReference type="Proteomes" id="UP000225706"/>
    </source>
</evidence>
<name>A0A2B4R8W0_STYPI</name>
<accession>A0A2B4R8W0</accession>
<dbReference type="SMART" id="SM00597">
    <property type="entry name" value="ZnF_TTF"/>
    <property type="match status" value="1"/>
</dbReference>
<dbReference type="InterPro" id="IPR008906">
    <property type="entry name" value="HATC_C_dom"/>
</dbReference>
<organism evidence="3 4">
    <name type="scientific">Stylophora pistillata</name>
    <name type="common">Smooth cauliflower coral</name>
    <dbReference type="NCBI Taxonomy" id="50429"/>
    <lineage>
        <taxon>Eukaryota</taxon>
        <taxon>Metazoa</taxon>
        <taxon>Cnidaria</taxon>
        <taxon>Anthozoa</taxon>
        <taxon>Hexacorallia</taxon>
        <taxon>Scleractinia</taxon>
        <taxon>Astrocoeniina</taxon>
        <taxon>Pocilloporidae</taxon>
        <taxon>Stylophora</taxon>
    </lineage>
</organism>
<dbReference type="Pfam" id="PF05699">
    <property type="entry name" value="Dimer_Tnp_hAT"/>
    <property type="match status" value="1"/>
</dbReference>
<dbReference type="AlphaFoldDB" id="A0A2B4R8W0"/>
<feature type="domain" description="TTF-type" evidence="2">
    <location>
        <begin position="300"/>
        <end position="382"/>
    </location>
</feature>
<protein>
    <submittedName>
        <fullName evidence="3">Zinc finger protein 862</fullName>
    </submittedName>
</protein>
<dbReference type="OrthoDB" id="5952815at2759"/>
<feature type="region of interest" description="Disordered" evidence="1">
    <location>
        <begin position="266"/>
        <end position="300"/>
    </location>
</feature>
<dbReference type="PANTHER" id="PTHR46880">
    <property type="entry name" value="RAS-ASSOCIATING DOMAIN-CONTAINING PROTEIN"/>
    <property type="match status" value="1"/>
</dbReference>
<proteinExistence type="predicted"/>
<sequence>MAQARKSEEELADLIKLMREASLDDHEAQQALALDEGVSFDPPEAYWPDDLGQTLARELKFFYCFVAACQMCNLDYITKVCRRMLSYTQYLYEVISEKRFPLNNNLEGKSVARQSVKITRDVCHSLDMLLRVQNMLYSTVEKRRRAMNVEGDVSDNTETDPHYSPKPGDTSEDDEVTLGEVCESTDGESESEEEVGVQGEKVQPASKKEGPAKHKRQKKQCLVPGCNGFAGWNLKRHLKKVHLSKGEISSQDVERLFALATAGRLKGTEQNTKQSTSKDKEASTTTDCEDSEPKAKKAKKERAFKEAWRKEFAWLMYDDESGKMFCQYCLHFPNSKNKQSSFCCGSQNFQLDGLRSHERSAGHVLSVDAKVAKTKGARKGTIDAELLRLEKDTVAKMEKLFNTAYYVCYLKMPFSSFPHLCSLQTKNGLVLGQTYRNDHGCKEFCKHISQVMKEEQAAIIKNARFLSVLADGSTDFSVTEEEIVYVRCALPSAETITFYVGLKEVPSAKAPGILHAIETVMDEKDEHWKEKLISTGTDGASVMIGRLGGVVAMLQAQVPHVIGIHCVAHKLELAFADTVKSCEVMKQVKEVLTGCWKHYRYSAKAVRELKELADAMEVNVGKPTKADGTRWVPHFLRAIEVLVGKNYKVIVAHFAHTAEANDSSAEMQGRAKNVYKKLTSYRFLQYLHLLWDIAFEISKVSLVFQRNEVAVSDVKHELDRVDLALHNMARRGGRHLQSFQEKVGDGEVFQDVNLKRAENDTETFARNRENILSDSRRFVQQRFESFCSPVLKAAAVITDHNSWPRTRDQLGMYGEEDVVVLANHYRDVLNRNDFDIDEAKDEWLSLKLHALNTRAMETLTKQVFWNQIYKVNHAQFSHVLMLVEISFTMAVSTSCCERGFSCMSRLKTEYRNSLDVSTVDHLMNICLNGPSPEEFVAEKAIIHWVQESQRARRPNFLD</sequence>
<dbReference type="InterPro" id="IPR012337">
    <property type="entry name" value="RNaseH-like_sf"/>
</dbReference>
<dbReference type="InterPro" id="IPR006580">
    <property type="entry name" value="Znf_TTF"/>
</dbReference>
<gene>
    <name evidence="3" type="primary">ZNF862</name>
    <name evidence="3" type="ORF">AWC38_SpisGene23281</name>
</gene>
<dbReference type="PANTHER" id="PTHR46880:SF5">
    <property type="entry name" value="DUF4371 DOMAIN-CONTAINING PROTEIN"/>
    <property type="match status" value="1"/>
</dbReference>
<dbReference type="InterPro" id="IPR057456">
    <property type="entry name" value="Znf_C17orf113"/>
</dbReference>